<dbReference type="Pfam" id="PF13704">
    <property type="entry name" value="Glyco_tranf_2_4"/>
    <property type="match status" value="1"/>
</dbReference>
<dbReference type="InterPro" id="IPR029044">
    <property type="entry name" value="Nucleotide-diphossugar_trans"/>
</dbReference>
<dbReference type="EMBL" id="BAABHW010000001">
    <property type="protein sequence ID" value="GAA5065879.1"/>
    <property type="molecule type" value="Genomic_DNA"/>
</dbReference>
<proteinExistence type="predicted"/>
<gene>
    <name evidence="1" type="ORF">GCM10023209_03900</name>
</gene>
<evidence type="ECO:0000313" key="1">
    <source>
        <dbReference type="EMBL" id="GAA5065879.1"/>
    </source>
</evidence>
<dbReference type="RefSeq" id="WP_259546964.1">
    <property type="nucleotide sequence ID" value="NZ_BAABHW010000001.1"/>
</dbReference>
<dbReference type="SUPFAM" id="SSF53448">
    <property type="entry name" value="Nucleotide-diphospho-sugar transferases"/>
    <property type="match status" value="1"/>
</dbReference>
<accession>A0ABP9KTV1</accession>
<evidence type="ECO:0008006" key="3">
    <source>
        <dbReference type="Google" id="ProtNLM"/>
    </source>
</evidence>
<comment type="caution">
    <text evidence="1">The sequence shown here is derived from an EMBL/GenBank/DDBJ whole genome shotgun (WGS) entry which is preliminary data.</text>
</comment>
<reference evidence="2" key="1">
    <citation type="journal article" date="2019" name="Int. J. Syst. Evol. Microbiol.">
        <title>The Global Catalogue of Microorganisms (GCM) 10K type strain sequencing project: providing services to taxonomists for standard genome sequencing and annotation.</title>
        <authorList>
            <consortium name="The Broad Institute Genomics Platform"/>
            <consortium name="The Broad Institute Genome Sequencing Center for Infectious Disease"/>
            <person name="Wu L."/>
            <person name="Ma J."/>
        </authorList>
    </citation>
    <scope>NUCLEOTIDE SEQUENCE [LARGE SCALE GENOMIC DNA]</scope>
    <source>
        <strain evidence="2">JCM 18015</strain>
    </source>
</reference>
<dbReference type="Proteomes" id="UP001499910">
    <property type="component" value="Unassembled WGS sequence"/>
</dbReference>
<evidence type="ECO:0000313" key="2">
    <source>
        <dbReference type="Proteomes" id="UP001499910"/>
    </source>
</evidence>
<name>A0ABP9KTV1_9RHOB</name>
<protein>
    <recommendedName>
        <fullName evidence="3">Glycosyl transferase family 2</fullName>
    </recommendedName>
</protein>
<organism evidence="1 2">
    <name type="scientific">[Roseibacterium] beibuensis</name>
    <dbReference type="NCBI Taxonomy" id="1193142"/>
    <lineage>
        <taxon>Bacteria</taxon>
        <taxon>Pseudomonadati</taxon>
        <taxon>Pseudomonadota</taxon>
        <taxon>Alphaproteobacteria</taxon>
        <taxon>Rhodobacterales</taxon>
        <taxon>Roseobacteraceae</taxon>
        <taxon>Roseicyclus</taxon>
    </lineage>
</organism>
<sequence>MTLTVITIAKEPLPILHRFLDWHLGQGADRIILFLDDPEDDALAAFADEPRIDMRPCTPGFWKTLGLGPDKRFTRRQNAALTAGYHEVSEGWVLILDADELMWFPGMTLAEAIRTFPADIPSVRVATAEQVFLDDGTEGLRLPIPREAVNRLYGADADLFRGRFGLVGHPEGKSFHRAGIPGASFKMHWGFDSAGDRLEELTLGPRDGGHLVHFGAPTYENWRAKMEWRTGSWGFTSPVKEALRDAGDDADAEAAYRALYDKFYRLDADMAARLEAEGGLLRAGPPARGI</sequence>
<keyword evidence="2" id="KW-1185">Reference proteome</keyword>